<comment type="caution">
    <text evidence="3">The sequence shown here is derived from an EMBL/GenBank/DDBJ whole genome shotgun (WGS) entry which is preliminary data.</text>
</comment>
<dbReference type="InterPro" id="IPR012338">
    <property type="entry name" value="Beta-lactam/transpept-like"/>
</dbReference>
<proteinExistence type="predicted"/>
<evidence type="ECO:0000313" key="4">
    <source>
        <dbReference type="Proteomes" id="UP000030518"/>
    </source>
</evidence>
<reference evidence="3 4" key="1">
    <citation type="submission" date="2014-09" db="EMBL/GenBank/DDBJ databases">
        <title>Genome sequences of Lysobacter dokdonensis DS-58.</title>
        <authorList>
            <person name="Kim J.F."/>
            <person name="Kwak M.-J."/>
        </authorList>
    </citation>
    <scope>NUCLEOTIDE SEQUENCE [LARGE SCALE GENOMIC DNA]</scope>
    <source>
        <strain evidence="3 4">DS-58</strain>
    </source>
</reference>
<dbReference type="RefSeq" id="WP_036165500.1">
    <property type="nucleotide sequence ID" value="NZ_JRKJ01000002.1"/>
</dbReference>
<dbReference type="PANTHER" id="PTHR46825:SF9">
    <property type="entry name" value="BETA-LACTAMASE-RELATED DOMAIN-CONTAINING PROTEIN"/>
    <property type="match status" value="1"/>
</dbReference>
<dbReference type="PANTHER" id="PTHR46825">
    <property type="entry name" value="D-ALANYL-D-ALANINE-CARBOXYPEPTIDASE/ENDOPEPTIDASE AMPH"/>
    <property type="match status" value="1"/>
</dbReference>
<dbReference type="OrthoDB" id="9799367at2"/>
<feature type="domain" description="Beta-lactamase-related" evidence="2">
    <location>
        <begin position="37"/>
        <end position="343"/>
    </location>
</feature>
<feature type="chain" id="PRO_5001996753" evidence="1">
    <location>
        <begin position="24"/>
        <end position="348"/>
    </location>
</feature>
<evidence type="ECO:0000259" key="2">
    <source>
        <dbReference type="Pfam" id="PF00144"/>
    </source>
</evidence>
<feature type="signal peptide" evidence="1">
    <location>
        <begin position="1"/>
        <end position="23"/>
    </location>
</feature>
<dbReference type="AlphaFoldDB" id="A0A0A2WPV4"/>
<gene>
    <name evidence="3" type="ORF">LF41_1322</name>
</gene>
<keyword evidence="4" id="KW-1185">Reference proteome</keyword>
<evidence type="ECO:0000256" key="1">
    <source>
        <dbReference type="SAM" id="SignalP"/>
    </source>
</evidence>
<dbReference type="Pfam" id="PF00144">
    <property type="entry name" value="Beta-lactamase"/>
    <property type="match status" value="1"/>
</dbReference>
<dbReference type="InterPro" id="IPR050491">
    <property type="entry name" value="AmpC-like"/>
</dbReference>
<dbReference type="PROSITE" id="PS51257">
    <property type="entry name" value="PROKAR_LIPOPROTEIN"/>
    <property type="match status" value="1"/>
</dbReference>
<dbReference type="STRING" id="1300345.LF41_1322"/>
<dbReference type="PATRIC" id="fig|1300345.3.peg.612"/>
<dbReference type="SUPFAM" id="SSF56601">
    <property type="entry name" value="beta-lactamase/transpeptidase-like"/>
    <property type="match status" value="1"/>
</dbReference>
<keyword evidence="1" id="KW-0732">Signal</keyword>
<organism evidence="3 4">
    <name type="scientific">Lysobacter dokdonensis DS-58</name>
    <dbReference type="NCBI Taxonomy" id="1300345"/>
    <lineage>
        <taxon>Bacteria</taxon>
        <taxon>Pseudomonadati</taxon>
        <taxon>Pseudomonadota</taxon>
        <taxon>Gammaproteobacteria</taxon>
        <taxon>Lysobacterales</taxon>
        <taxon>Lysobacteraceae</taxon>
        <taxon>Noviluteimonas</taxon>
    </lineage>
</organism>
<accession>A0A0A2WPV4</accession>
<dbReference type="Gene3D" id="3.40.710.10">
    <property type="entry name" value="DD-peptidase/beta-lactamase superfamily"/>
    <property type="match status" value="1"/>
</dbReference>
<dbReference type="eggNOG" id="COG1680">
    <property type="taxonomic scope" value="Bacteria"/>
</dbReference>
<dbReference type="InterPro" id="IPR001466">
    <property type="entry name" value="Beta-lactam-related"/>
</dbReference>
<name>A0A0A2WPV4_9GAMM</name>
<evidence type="ECO:0000313" key="3">
    <source>
        <dbReference type="EMBL" id="KGQ20782.1"/>
    </source>
</evidence>
<protein>
    <submittedName>
        <fullName evidence="3">Beta-lactamase</fullName>
    </submittedName>
</protein>
<dbReference type="EMBL" id="JRKJ01000002">
    <property type="protein sequence ID" value="KGQ20782.1"/>
    <property type="molecule type" value="Genomic_DNA"/>
</dbReference>
<sequence>MSYRLLLGAAVLLAGCTAGTTPAMNDRLDTVMHDYAGDGPGASVLVVRDGKSIERRSYGFADLEAKTAITPHTNFRLASVSKQFNAAAILLLAQDGKLSIDDPIKRFLPTLPKEDDAITIRHLLTHTSGLIDYEDLMDPKDTSQIHDRGVLRLLEQERKHYFTPGTAYRYSNSGYALLALIVERASGQRYADFLRTRIFDKLGMRDTVAYENGISTVAHRAYGYTFENGAWTRTDQSTTSAVLGDGGIYSSIDDLAKWDAALYDDRLLPQPVWKQAFTPATKTDDPTIEYGFGWRITGETLWHSGETVGFRNVIVRYPKRRLTVVVLTNRNDPEPYETAKKIAALYLD</sequence>
<dbReference type="Proteomes" id="UP000030518">
    <property type="component" value="Unassembled WGS sequence"/>
</dbReference>